<dbReference type="SUPFAM" id="SSF54862">
    <property type="entry name" value="4Fe-4S ferredoxins"/>
    <property type="match status" value="1"/>
</dbReference>
<sequence length="315" mass="35253">MNKDFEPHILAFCCNWCAYAGADMAGVSRYQMPPSFRIIRVMCTGRVDPLFILHSLLMGADGVIVAGCHPGDCHYISGNIKAQQRVKFLKSLLEQTGLSDRVEMYYVSAGEGSRFGYLISEFTEKIRKLGPNPLKSLPKPEPGRNKRETFYNELVAIFRGLNLTPKPWKPKEDELIPGFGTPVFDPDKCVGCGACYQNCPENVIMMEDTNGIRKISHYHWSCITCRTCEEVCPNEAVRVEPGFDLEAFLNKVVIDDVKLPLIKCRICGNFFVPEPLLVKIKGEDVPLPADLLDVCPDCRKKMAAEKLLALTGNLK</sequence>
<dbReference type="PANTHER" id="PTHR43687">
    <property type="entry name" value="ADENYLYLSULFATE REDUCTASE, BETA SUBUNIT"/>
    <property type="match status" value="1"/>
</dbReference>
<dbReference type="GO" id="GO:0051539">
    <property type="term" value="F:4 iron, 4 sulfur cluster binding"/>
    <property type="evidence" value="ECO:0007669"/>
    <property type="project" value="UniProtKB-KW"/>
</dbReference>
<evidence type="ECO:0000256" key="2">
    <source>
        <dbReference type="ARBA" id="ARBA00022723"/>
    </source>
</evidence>
<reference evidence="7" key="1">
    <citation type="journal article" date="2020" name="mSystems">
        <title>Genome- and Community-Level Interaction Insights into Carbon Utilization and Element Cycling Functions of Hydrothermarchaeota in Hydrothermal Sediment.</title>
        <authorList>
            <person name="Zhou Z."/>
            <person name="Liu Y."/>
            <person name="Xu W."/>
            <person name="Pan J."/>
            <person name="Luo Z.H."/>
            <person name="Li M."/>
        </authorList>
    </citation>
    <scope>NUCLEOTIDE SEQUENCE [LARGE SCALE GENOMIC DNA]</scope>
    <source>
        <strain evidence="7">HyVt-237</strain>
    </source>
</reference>
<keyword evidence="3" id="KW-0560">Oxidoreductase</keyword>
<comment type="caution">
    <text evidence="7">The sequence shown here is derived from an EMBL/GenBank/DDBJ whole genome shotgun (WGS) entry which is preliminary data.</text>
</comment>
<keyword evidence="5" id="KW-0411">Iron-sulfur</keyword>
<dbReference type="Gene3D" id="3.30.70.20">
    <property type="match status" value="1"/>
</dbReference>
<dbReference type="PROSITE" id="PS00198">
    <property type="entry name" value="4FE4S_FER_1"/>
    <property type="match status" value="2"/>
</dbReference>
<feature type="domain" description="4Fe-4S ferredoxin-type" evidence="6">
    <location>
        <begin position="180"/>
        <end position="209"/>
    </location>
</feature>
<evidence type="ECO:0000259" key="6">
    <source>
        <dbReference type="PROSITE" id="PS51379"/>
    </source>
</evidence>
<keyword evidence="2" id="KW-0479">Metal-binding</keyword>
<dbReference type="InterPro" id="IPR017896">
    <property type="entry name" value="4Fe4S_Fe-S-bd"/>
</dbReference>
<dbReference type="AlphaFoldDB" id="A0A7C1BE69"/>
<dbReference type="PANTHER" id="PTHR43687:SF1">
    <property type="entry name" value="FERREDOXIN III"/>
    <property type="match status" value="1"/>
</dbReference>
<proteinExistence type="predicted"/>
<keyword evidence="4" id="KW-0408">Iron</keyword>
<dbReference type="GO" id="GO:0016491">
    <property type="term" value="F:oxidoreductase activity"/>
    <property type="evidence" value="ECO:0007669"/>
    <property type="project" value="UniProtKB-KW"/>
</dbReference>
<gene>
    <name evidence="7" type="ORF">ENG67_02470</name>
</gene>
<dbReference type="EMBL" id="DRBW01000093">
    <property type="protein sequence ID" value="HDM90054.1"/>
    <property type="molecule type" value="Genomic_DNA"/>
</dbReference>
<dbReference type="Proteomes" id="UP000885931">
    <property type="component" value="Unassembled WGS sequence"/>
</dbReference>
<dbReference type="PROSITE" id="PS51379">
    <property type="entry name" value="4FE4S_FER_2"/>
    <property type="match status" value="2"/>
</dbReference>
<organism evidence="7">
    <name type="scientific">candidate division WOR-3 bacterium</name>
    <dbReference type="NCBI Taxonomy" id="2052148"/>
    <lineage>
        <taxon>Bacteria</taxon>
        <taxon>Bacteria division WOR-3</taxon>
    </lineage>
</organism>
<evidence type="ECO:0000256" key="4">
    <source>
        <dbReference type="ARBA" id="ARBA00023004"/>
    </source>
</evidence>
<evidence type="ECO:0000256" key="1">
    <source>
        <dbReference type="ARBA" id="ARBA00022485"/>
    </source>
</evidence>
<accession>A0A7C1BE69</accession>
<evidence type="ECO:0000256" key="5">
    <source>
        <dbReference type="ARBA" id="ARBA00023014"/>
    </source>
</evidence>
<dbReference type="InterPro" id="IPR003813">
    <property type="entry name" value="MvhD/FlpD"/>
</dbReference>
<keyword evidence="1" id="KW-0004">4Fe-4S</keyword>
<dbReference type="Pfam" id="PF12838">
    <property type="entry name" value="Fer4_7"/>
    <property type="match status" value="1"/>
</dbReference>
<dbReference type="InterPro" id="IPR017900">
    <property type="entry name" value="4Fe4S_Fe_S_CS"/>
</dbReference>
<feature type="domain" description="4Fe-4S ferredoxin-type" evidence="6">
    <location>
        <begin position="213"/>
        <end position="242"/>
    </location>
</feature>
<dbReference type="InterPro" id="IPR050572">
    <property type="entry name" value="Fe-S_Ferredoxin"/>
</dbReference>
<protein>
    <submittedName>
        <fullName evidence="7">Hydrogenase iron-sulfur subunit</fullName>
    </submittedName>
</protein>
<dbReference type="GO" id="GO:0046872">
    <property type="term" value="F:metal ion binding"/>
    <property type="evidence" value="ECO:0007669"/>
    <property type="project" value="UniProtKB-KW"/>
</dbReference>
<name>A0A7C1BE69_UNCW3</name>
<evidence type="ECO:0000313" key="7">
    <source>
        <dbReference type="EMBL" id="HDM90054.1"/>
    </source>
</evidence>
<evidence type="ECO:0000256" key="3">
    <source>
        <dbReference type="ARBA" id="ARBA00023002"/>
    </source>
</evidence>
<dbReference type="Pfam" id="PF02662">
    <property type="entry name" value="FlpD"/>
    <property type="match status" value="1"/>
</dbReference>